<evidence type="ECO:0000259" key="1">
    <source>
        <dbReference type="PROSITE" id="PS50887"/>
    </source>
</evidence>
<comment type="caution">
    <text evidence="2">The sequence shown here is derived from an EMBL/GenBank/DDBJ whole genome shotgun (WGS) entry which is preliminary data.</text>
</comment>
<dbReference type="SUPFAM" id="SSF55073">
    <property type="entry name" value="Nucleotide cyclase"/>
    <property type="match status" value="1"/>
</dbReference>
<reference evidence="2" key="1">
    <citation type="journal article" date="2014" name="Front. Microbiol.">
        <title>High frequency of phylogenetically diverse reductive dehalogenase-homologous genes in deep subseafloor sedimentary metagenomes.</title>
        <authorList>
            <person name="Kawai M."/>
            <person name="Futagami T."/>
            <person name="Toyoda A."/>
            <person name="Takaki Y."/>
            <person name="Nishi S."/>
            <person name="Hori S."/>
            <person name="Arai W."/>
            <person name="Tsubouchi T."/>
            <person name="Morono Y."/>
            <person name="Uchiyama I."/>
            <person name="Ito T."/>
            <person name="Fujiyama A."/>
            <person name="Inagaki F."/>
            <person name="Takami H."/>
        </authorList>
    </citation>
    <scope>NUCLEOTIDE SEQUENCE</scope>
    <source>
        <strain evidence="2">Expedition CK06-06</strain>
    </source>
</reference>
<proteinExistence type="predicted"/>
<protein>
    <recommendedName>
        <fullName evidence="1">GGDEF domain-containing protein</fullName>
    </recommendedName>
</protein>
<dbReference type="InterPro" id="IPR029787">
    <property type="entry name" value="Nucleotide_cyclase"/>
</dbReference>
<accession>X0X6X7</accession>
<name>X0X6X7_9ZZZZ</name>
<dbReference type="InterPro" id="IPR000160">
    <property type="entry name" value="GGDEF_dom"/>
</dbReference>
<dbReference type="EMBL" id="BARS01042039">
    <property type="protein sequence ID" value="GAG38790.1"/>
    <property type="molecule type" value="Genomic_DNA"/>
</dbReference>
<dbReference type="Gene3D" id="3.30.70.270">
    <property type="match status" value="1"/>
</dbReference>
<dbReference type="Pfam" id="PF00990">
    <property type="entry name" value="GGDEF"/>
    <property type="match status" value="1"/>
</dbReference>
<organism evidence="2">
    <name type="scientific">marine sediment metagenome</name>
    <dbReference type="NCBI Taxonomy" id="412755"/>
    <lineage>
        <taxon>unclassified sequences</taxon>
        <taxon>metagenomes</taxon>
        <taxon>ecological metagenomes</taxon>
    </lineage>
</organism>
<dbReference type="PROSITE" id="PS50887">
    <property type="entry name" value="GGDEF"/>
    <property type="match status" value="1"/>
</dbReference>
<dbReference type="InterPro" id="IPR043128">
    <property type="entry name" value="Rev_trsase/Diguanyl_cyclase"/>
</dbReference>
<dbReference type="AlphaFoldDB" id="X0X6X7"/>
<feature type="non-terminal residue" evidence="2">
    <location>
        <position position="1"/>
    </location>
</feature>
<feature type="domain" description="GGDEF" evidence="1">
    <location>
        <begin position="1"/>
        <end position="61"/>
    </location>
</feature>
<sequence>IRGRLQKNLSQLNKKIKKNYQIKFSMGFSEYLPDKLETLDELIAIADQRMYEEKKKIKSNG</sequence>
<evidence type="ECO:0000313" key="2">
    <source>
        <dbReference type="EMBL" id="GAG38790.1"/>
    </source>
</evidence>
<gene>
    <name evidence="2" type="ORF">S01H1_63840</name>
</gene>